<dbReference type="AlphaFoldDB" id="A0A8B6G149"/>
<feature type="domain" description="Cullin family profile" evidence="3">
    <location>
        <begin position="110"/>
        <end position="306"/>
    </location>
</feature>
<feature type="non-terminal residue" evidence="4">
    <location>
        <position position="1"/>
    </location>
</feature>
<dbReference type="GO" id="GO:0005680">
    <property type="term" value="C:anaphase-promoting complex"/>
    <property type="evidence" value="ECO:0007669"/>
    <property type="project" value="TreeGrafter"/>
</dbReference>
<organism evidence="4 5">
    <name type="scientific">Mytilus galloprovincialis</name>
    <name type="common">Mediterranean mussel</name>
    <dbReference type="NCBI Taxonomy" id="29158"/>
    <lineage>
        <taxon>Eukaryota</taxon>
        <taxon>Metazoa</taxon>
        <taxon>Spiralia</taxon>
        <taxon>Lophotrochozoa</taxon>
        <taxon>Mollusca</taxon>
        <taxon>Bivalvia</taxon>
        <taxon>Autobranchia</taxon>
        <taxon>Pteriomorphia</taxon>
        <taxon>Mytilida</taxon>
        <taxon>Mytiloidea</taxon>
        <taxon>Mytilidae</taxon>
        <taxon>Mytilinae</taxon>
        <taxon>Mytilus</taxon>
    </lineage>
</organism>
<keyword evidence="5" id="KW-1185">Reference proteome</keyword>
<reference evidence="4" key="1">
    <citation type="submission" date="2018-11" db="EMBL/GenBank/DDBJ databases">
        <authorList>
            <person name="Alioto T."/>
            <person name="Alioto T."/>
        </authorList>
    </citation>
    <scope>NUCLEOTIDE SEQUENCE</scope>
</reference>
<feature type="region of interest" description="Disordered" evidence="2">
    <location>
        <begin position="73"/>
        <end position="101"/>
    </location>
</feature>
<name>A0A8B6G149_MYTGA</name>
<dbReference type="GO" id="GO:0006511">
    <property type="term" value="P:ubiquitin-dependent protein catabolic process"/>
    <property type="evidence" value="ECO:0007669"/>
    <property type="project" value="InterPro"/>
</dbReference>
<accession>A0A8B6G149</accession>
<dbReference type="InterPro" id="IPR059120">
    <property type="entry name" value="Cullin-like_AB"/>
</dbReference>
<dbReference type="Proteomes" id="UP000596742">
    <property type="component" value="Unassembled WGS sequence"/>
</dbReference>
<dbReference type="GO" id="GO:0007091">
    <property type="term" value="P:metaphase/anaphase transition of mitotic cell cycle"/>
    <property type="evidence" value="ECO:0007669"/>
    <property type="project" value="TreeGrafter"/>
</dbReference>
<dbReference type="Gene3D" id="1.20.1310.10">
    <property type="entry name" value="Cullin Repeats"/>
    <property type="match status" value="1"/>
</dbReference>
<comment type="caution">
    <text evidence="4">The sequence shown here is derived from an EMBL/GenBank/DDBJ whole genome shotgun (WGS) entry which is preliminary data.</text>
</comment>
<evidence type="ECO:0000256" key="2">
    <source>
        <dbReference type="SAM" id="MobiDB-lite"/>
    </source>
</evidence>
<evidence type="ECO:0000259" key="3">
    <source>
        <dbReference type="PROSITE" id="PS50069"/>
    </source>
</evidence>
<feature type="non-terminal residue" evidence="4">
    <location>
        <position position="331"/>
    </location>
</feature>
<dbReference type="InterPro" id="IPR036317">
    <property type="entry name" value="Cullin_homology_sf"/>
</dbReference>
<dbReference type="EMBL" id="UYJE01007719">
    <property type="protein sequence ID" value="VDI57218.1"/>
    <property type="molecule type" value="Genomic_DNA"/>
</dbReference>
<dbReference type="Gene3D" id="3.30.230.130">
    <property type="entry name" value="Cullin, Chain C, Domain 2"/>
    <property type="match status" value="1"/>
</dbReference>
<dbReference type="GO" id="GO:0070979">
    <property type="term" value="P:protein K11-linked ubiquitination"/>
    <property type="evidence" value="ECO:0007669"/>
    <property type="project" value="TreeGrafter"/>
</dbReference>
<dbReference type="OrthoDB" id="5581181at2759"/>
<gene>
    <name evidence="4" type="ORF">MGAL_10B077747</name>
</gene>
<dbReference type="GO" id="GO:0031625">
    <property type="term" value="F:ubiquitin protein ligase binding"/>
    <property type="evidence" value="ECO:0007669"/>
    <property type="project" value="InterPro"/>
</dbReference>
<dbReference type="PANTHER" id="PTHR45957:SF1">
    <property type="entry name" value="ANAPHASE-PROMOTING COMPLEX SUBUNIT 2"/>
    <property type="match status" value="1"/>
</dbReference>
<protein>
    <submittedName>
        <fullName evidence="4">Anaphase-promoting complex subunit 2</fullName>
    </submittedName>
</protein>
<evidence type="ECO:0000256" key="1">
    <source>
        <dbReference type="PROSITE-ProRule" id="PRU00330"/>
    </source>
</evidence>
<dbReference type="PROSITE" id="PS50069">
    <property type="entry name" value="CULLIN_2"/>
    <property type="match status" value="1"/>
</dbReference>
<dbReference type="SUPFAM" id="SSF75632">
    <property type="entry name" value="Cullin homology domain"/>
    <property type="match status" value="1"/>
</dbReference>
<dbReference type="FunFam" id="3.30.230.130:FF:000008">
    <property type="entry name" value="anaphase-promoting complex subunit 2"/>
    <property type="match status" value="1"/>
</dbReference>
<evidence type="ECO:0000313" key="4">
    <source>
        <dbReference type="EMBL" id="VDI57218.1"/>
    </source>
</evidence>
<evidence type="ECO:0000313" key="5">
    <source>
        <dbReference type="Proteomes" id="UP000596742"/>
    </source>
</evidence>
<dbReference type="Pfam" id="PF26557">
    <property type="entry name" value="Cullin_AB"/>
    <property type="match status" value="1"/>
</dbReference>
<dbReference type="Pfam" id="PF25773">
    <property type="entry name" value="TPR_ANAPC2"/>
    <property type="match status" value="1"/>
</dbReference>
<dbReference type="SMART" id="SM00182">
    <property type="entry name" value="CULLIN"/>
    <property type="match status" value="1"/>
</dbReference>
<sequence>VNTSDILTAYIAAIRALRVLDPAGVILELVCHPVRKYLRSRDDTVRCIVSNLTDDGSNELLDELIKGQPLLLDETGHSDNEDEDWEKWMPDPVDADPSTTSKSRRASDIISMLVNIYGSKELFVNEYRTLLADRILTQFNYEIEKEIRYLELLKLRFGETQLHFCEVMLKDVADSKRLNTRVTEARNKSGERGEIDVNAMVLSAQFWPAFREEKITLPEVMQESLKEYTKKFEALKGNRTLNWKPHLGLVNIDIELKDRTINFNVSPVHAAIIMQFQKQEKWTVEDLSNELQMPATALRRKIAYWQTQGLLKEETTDTFLLVEEHKGRTHD</sequence>
<proteinExistence type="inferred from homology"/>
<dbReference type="PANTHER" id="PTHR45957">
    <property type="entry name" value="ANAPHASE-PROMOTING COMPLEX SUBUNIT 2"/>
    <property type="match status" value="1"/>
</dbReference>
<dbReference type="InterPro" id="IPR044554">
    <property type="entry name" value="ANAPC2"/>
</dbReference>
<comment type="similarity">
    <text evidence="1">Belongs to the cullin family.</text>
</comment>
<dbReference type="InterPro" id="IPR016158">
    <property type="entry name" value="Cullin_homology"/>
</dbReference>
<dbReference type="FunFam" id="1.20.1310.10:FF:000052">
    <property type="entry name" value="Anaphase-promoting complex subunit 2"/>
    <property type="match status" value="1"/>
</dbReference>
<dbReference type="InterPro" id="IPR057975">
    <property type="entry name" value="TPR_ANAPC2"/>
</dbReference>